<comment type="caution">
    <text evidence="1">The sequence shown here is derived from an EMBL/GenBank/DDBJ whole genome shotgun (WGS) entry which is preliminary data.</text>
</comment>
<proteinExistence type="predicted"/>
<sequence length="116" mass="13317">MRPSYDDVHHMMVKSSARFYTKQRRRSCGLRQPERRIRIKRLQCNGIHPSSSGKIDLRISSSCTCIRNEAPPNWKVEWAAQSLIHSIVVFTQLSTSFLTLNVLPGMSLSIYSSCVY</sequence>
<keyword evidence="2" id="KW-1185">Reference proteome</keyword>
<accession>A0A3S5FEN5</accession>
<evidence type="ECO:0000313" key="1">
    <source>
        <dbReference type="EMBL" id="VEL26537.1"/>
    </source>
</evidence>
<protein>
    <submittedName>
        <fullName evidence="1">Uncharacterized protein</fullName>
    </submittedName>
</protein>
<name>A0A3S5FEN5_9PLAT</name>
<gene>
    <name evidence="1" type="ORF">PXEA_LOCUS19977</name>
</gene>
<dbReference type="EMBL" id="CAAALY010080949">
    <property type="protein sequence ID" value="VEL26537.1"/>
    <property type="molecule type" value="Genomic_DNA"/>
</dbReference>
<organism evidence="1 2">
    <name type="scientific">Protopolystoma xenopodis</name>
    <dbReference type="NCBI Taxonomy" id="117903"/>
    <lineage>
        <taxon>Eukaryota</taxon>
        <taxon>Metazoa</taxon>
        <taxon>Spiralia</taxon>
        <taxon>Lophotrochozoa</taxon>
        <taxon>Platyhelminthes</taxon>
        <taxon>Monogenea</taxon>
        <taxon>Polyopisthocotylea</taxon>
        <taxon>Polystomatidea</taxon>
        <taxon>Polystomatidae</taxon>
        <taxon>Protopolystoma</taxon>
    </lineage>
</organism>
<reference evidence="1" key="1">
    <citation type="submission" date="2018-11" db="EMBL/GenBank/DDBJ databases">
        <authorList>
            <consortium name="Pathogen Informatics"/>
        </authorList>
    </citation>
    <scope>NUCLEOTIDE SEQUENCE</scope>
</reference>
<evidence type="ECO:0000313" key="2">
    <source>
        <dbReference type="Proteomes" id="UP000784294"/>
    </source>
</evidence>
<dbReference type="AlphaFoldDB" id="A0A3S5FEN5"/>
<dbReference type="Proteomes" id="UP000784294">
    <property type="component" value="Unassembled WGS sequence"/>
</dbReference>